<evidence type="ECO:0000313" key="2">
    <source>
        <dbReference type="EMBL" id="QGJ88833.1"/>
    </source>
</evidence>
<dbReference type="RefSeq" id="YP_010061507.1">
    <property type="nucleotide sequence ID" value="NC_054783.1"/>
</dbReference>
<feature type="coiled-coil region" evidence="1">
    <location>
        <begin position="9"/>
        <end position="36"/>
    </location>
</feature>
<accession>A0A649VAP3</accession>
<proteinExistence type="predicted"/>
<keyword evidence="1" id="KW-0175">Coiled coil</keyword>
<dbReference type="Proteomes" id="UP000423725">
    <property type="component" value="Segment"/>
</dbReference>
<dbReference type="KEGG" id="vg:64871124"/>
<dbReference type="EMBL" id="MN585979">
    <property type="protein sequence ID" value="QGJ88833.1"/>
    <property type="molecule type" value="Genomic_DNA"/>
</dbReference>
<keyword evidence="3" id="KW-1185">Reference proteome</keyword>
<dbReference type="GeneID" id="64871124"/>
<gene>
    <name evidence="2" type="primary">82</name>
    <name evidence="2" type="ORF">SEA_YECEY3_82</name>
</gene>
<sequence>MARVKGGEIGKALAKFDEWKAELVEAEEEYDAADAKCDGPDATPEDFEALEGHRDRIDDAIRECFYAADTAISLMRQHGILEA</sequence>
<reference evidence="2 3" key="1">
    <citation type="submission" date="2019-10" db="EMBL/GenBank/DDBJ databases">
        <authorList>
            <person name="Curtis N."/>
            <person name="Kistler A.L."/>
            <person name="Garlena R.A."/>
            <person name="Russell D.A."/>
            <person name="Pope W.H."/>
            <person name="Jacobs-Sera D."/>
            <person name="Hatfull G.F."/>
        </authorList>
    </citation>
    <scope>NUCLEOTIDE SEQUENCE [LARGE SCALE GENOMIC DNA]</scope>
</reference>
<name>A0A649VAP3_9CAUD</name>
<protein>
    <submittedName>
        <fullName evidence="2">Uncharacterized protein</fullName>
    </submittedName>
</protein>
<evidence type="ECO:0000256" key="1">
    <source>
        <dbReference type="SAM" id="Coils"/>
    </source>
</evidence>
<organism evidence="2 3">
    <name type="scientific">Mycobacterium phage Yecey3</name>
    <dbReference type="NCBI Taxonomy" id="2656617"/>
    <lineage>
        <taxon>Viruses</taxon>
        <taxon>Duplodnaviria</taxon>
        <taxon>Heunggongvirae</taxon>
        <taxon>Uroviricota</taxon>
        <taxon>Caudoviricetes</taxon>
        <taxon>Yeceytrevirus</taxon>
        <taxon>Yeceytrevirus yecey3</taxon>
    </lineage>
</organism>
<evidence type="ECO:0000313" key="3">
    <source>
        <dbReference type="Proteomes" id="UP000423725"/>
    </source>
</evidence>